<dbReference type="EMBL" id="CP065989">
    <property type="protein sequence ID" value="QQB13288.1"/>
    <property type="molecule type" value="Genomic_DNA"/>
</dbReference>
<name>A0A7T3ZX42_9MICO</name>
<dbReference type="Gene3D" id="3.10.180.10">
    <property type="entry name" value="2,3-Dihydroxybiphenyl 1,2-Dioxygenase, domain 1"/>
    <property type="match status" value="1"/>
</dbReference>
<evidence type="ECO:0000259" key="1">
    <source>
        <dbReference type="Pfam" id="PF18029"/>
    </source>
</evidence>
<protein>
    <recommendedName>
        <fullName evidence="1">Glyoxalase-like domain-containing protein</fullName>
    </recommendedName>
</protein>
<dbReference type="Proteomes" id="UP000595374">
    <property type="component" value="Chromosome"/>
</dbReference>
<dbReference type="InterPro" id="IPR029068">
    <property type="entry name" value="Glyas_Bleomycin-R_OHBP_Dase"/>
</dbReference>
<proteinExistence type="predicted"/>
<dbReference type="AlphaFoldDB" id="A0A7T3ZX42"/>
<dbReference type="PANTHER" id="PTHR35908">
    <property type="entry name" value="HYPOTHETICAL FUSION PROTEIN"/>
    <property type="match status" value="1"/>
</dbReference>
<organism evidence="2 3">
    <name type="scientific">Brevibacterium casei</name>
    <dbReference type="NCBI Taxonomy" id="33889"/>
    <lineage>
        <taxon>Bacteria</taxon>
        <taxon>Bacillati</taxon>
        <taxon>Actinomycetota</taxon>
        <taxon>Actinomycetes</taxon>
        <taxon>Micrococcales</taxon>
        <taxon>Brevibacteriaceae</taxon>
        <taxon>Brevibacterium</taxon>
    </lineage>
</organism>
<feature type="domain" description="Glyoxalase-like" evidence="1">
    <location>
        <begin position="8"/>
        <end position="130"/>
    </location>
</feature>
<dbReference type="PANTHER" id="PTHR35908:SF1">
    <property type="entry name" value="CONSERVED PROTEIN"/>
    <property type="match status" value="1"/>
</dbReference>
<accession>A0A7T3ZX42</accession>
<dbReference type="Pfam" id="PF18029">
    <property type="entry name" value="Glyoxalase_6"/>
    <property type="match status" value="1"/>
</dbReference>
<dbReference type="RefSeq" id="WP_198498504.1">
    <property type="nucleotide sequence ID" value="NZ_CP065989.1"/>
</dbReference>
<reference evidence="2 3" key="1">
    <citation type="submission" date="2020-12" db="EMBL/GenBank/DDBJ databases">
        <title>FDA dAtabase for Regulatory Grade micrObial Sequences (FDA-ARGOS): Supporting development and validation of Infectious Disease Dx tests.</title>
        <authorList>
            <person name="Sproer C."/>
            <person name="Gronow S."/>
            <person name="Severitt S."/>
            <person name="Schroder I."/>
            <person name="Tallon L."/>
            <person name="Sadzewicz L."/>
            <person name="Zhao X."/>
            <person name="Boylan J."/>
            <person name="Ott S."/>
            <person name="Bowen H."/>
            <person name="Vavikolanu K."/>
            <person name="Mehta A."/>
            <person name="Aluvathingal J."/>
            <person name="Nadendla S."/>
            <person name="Lowell S."/>
            <person name="Myers T."/>
            <person name="Yan Y."/>
            <person name="Sichtig H."/>
        </authorList>
    </citation>
    <scope>NUCLEOTIDE SEQUENCE [LARGE SCALE GENOMIC DNA]</scope>
    <source>
        <strain evidence="2 3">FDAARGOS_990</strain>
    </source>
</reference>
<dbReference type="InterPro" id="IPR041581">
    <property type="entry name" value="Glyoxalase_6"/>
</dbReference>
<evidence type="ECO:0000313" key="2">
    <source>
        <dbReference type="EMBL" id="QQB13288.1"/>
    </source>
</evidence>
<evidence type="ECO:0000313" key="3">
    <source>
        <dbReference type="Proteomes" id="UP000595374"/>
    </source>
</evidence>
<dbReference type="SUPFAM" id="SSF54593">
    <property type="entry name" value="Glyoxalase/Bleomycin resistance protein/Dihydroxybiphenyl dioxygenase"/>
    <property type="match status" value="1"/>
</dbReference>
<gene>
    <name evidence="2" type="ORF">I6H47_10555</name>
</gene>
<sequence length="146" mass="15806">MASLNSLSITFDCTDVETQSLFWAELLHAEIDEGANEFVASIGGIHDGASPTPGMLFLKVDDRADARSAGAESSGRVVAKNPLHIDLDDPDYPADVDRAVALGATKVASFDEYGIEWTTLTDPEGYVFDIGRRKAESRKAESEELR</sequence>